<dbReference type="GO" id="GO:0005886">
    <property type="term" value="C:plasma membrane"/>
    <property type="evidence" value="ECO:0007669"/>
    <property type="project" value="TreeGrafter"/>
</dbReference>
<keyword evidence="6 8" id="KW-0472">Membrane</keyword>
<evidence type="ECO:0000256" key="7">
    <source>
        <dbReference type="ARBA" id="ARBA00023303"/>
    </source>
</evidence>
<dbReference type="InterPro" id="IPR013099">
    <property type="entry name" value="K_chnl_dom"/>
</dbReference>
<gene>
    <name evidence="10" type="ORF">DILT_LOCUS4595</name>
</gene>
<dbReference type="InterPro" id="IPR003280">
    <property type="entry name" value="2pore_dom_K_chnl"/>
</dbReference>
<reference evidence="10 11" key="1">
    <citation type="submission" date="2018-11" db="EMBL/GenBank/DDBJ databases">
        <authorList>
            <consortium name="Pathogen Informatics"/>
        </authorList>
    </citation>
    <scope>NUCLEOTIDE SEQUENCE [LARGE SCALE GENOMIC DNA]</scope>
</reference>
<dbReference type="GO" id="GO:0015271">
    <property type="term" value="F:outward rectifier potassium channel activity"/>
    <property type="evidence" value="ECO:0007669"/>
    <property type="project" value="TreeGrafter"/>
</dbReference>
<evidence type="ECO:0000313" key="10">
    <source>
        <dbReference type="EMBL" id="VDN08764.1"/>
    </source>
</evidence>
<dbReference type="Pfam" id="PF07885">
    <property type="entry name" value="Ion_trans_2"/>
    <property type="match status" value="1"/>
</dbReference>
<feature type="domain" description="Potassium channel" evidence="9">
    <location>
        <begin position="236"/>
        <end position="291"/>
    </location>
</feature>
<keyword evidence="4 8" id="KW-1133">Transmembrane helix</keyword>
<dbReference type="PANTHER" id="PTHR11003">
    <property type="entry name" value="POTASSIUM CHANNEL, SUBFAMILY K"/>
    <property type="match status" value="1"/>
</dbReference>
<name>A0A3P7KW01_DIBLA</name>
<feature type="transmembrane region" description="Helical" evidence="8">
    <location>
        <begin position="237"/>
        <end position="255"/>
    </location>
</feature>
<evidence type="ECO:0000256" key="3">
    <source>
        <dbReference type="ARBA" id="ARBA00022692"/>
    </source>
</evidence>
<comment type="subcellular location">
    <subcellularLocation>
        <location evidence="1">Membrane</location>
        <topology evidence="1">Multi-pass membrane protein</topology>
    </subcellularLocation>
</comment>
<accession>A0A3P7KW01</accession>
<dbReference type="EMBL" id="UYRU01045750">
    <property type="protein sequence ID" value="VDN08764.1"/>
    <property type="molecule type" value="Genomic_DNA"/>
</dbReference>
<evidence type="ECO:0000256" key="6">
    <source>
        <dbReference type="ARBA" id="ARBA00023136"/>
    </source>
</evidence>
<dbReference type="Gene3D" id="1.10.287.70">
    <property type="match status" value="1"/>
</dbReference>
<dbReference type="AlphaFoldDB" id="A0A3P7KW01"/>
<dbReference type="GO" id="GO:0022841">
    <property type="term" value="F:potassium ion leak channel activity"/>
    <property type="evidence" value="ECO:0007669"/>
    <property type="project" value="TreeGrafter"/>
</dbReference>
<keyword evidence="3 8" id="KW-0812">Transmembrane</keyword>
<proteinExistence type="predicted"/>
<evidence type="ECO:0000256" key="5">
    <source>
        <dbReference type="ARBA" id="ARBA00023065"/>
    </source>
</evidence>
<evidence type="ECO:0000256" key="4">
    <source>
        <dbReference type="ARBA" id="ARBA00022989"/>
    </source>
</evidence>
<keyword evidence="2" id="KW-0813">Transport</keyword>
<evidence type="ECO:0000256" key="8">
    <source>
        <dbReference type="SAM" id="Phobius"/>
    </source>
</evidence>
<dbReference type="PANTHER" id="PTHR11003:SF334">
    <property type="entry name" value="FI03418P"/>
    <property type="match status" value="1"/>
</dbReference>
<sequence length="428" mass="48609">MIGSHLGALRSRPDQLGLSRFFGNFSAGFALSSRPPTTLLEKVTYVQKADKRRQKLKKIRTGFKRFIAFIFSQIGLSVLVVGYTVLGGLIFRAVELEHEKIVKLKGKEMRDGLADKFSSEILRQLRYHLLAYDTQTHSYYKLPKRGTSPAPNETELQSTEAKVTLNGLRSPSSTSYHRVRRSCQKSQFERTRRWLSVIDYTLRRKMRQELHGSLRKLIKLMEQEGWNGEDSPDDLKWSWEGSILFAVTVITTIGYGHAVPKTNIGKLLTIGYALIGIPLVFLYLTNIGDYLATLFRTLYAKICRRCCEGNCMKSSQLKHSATPLVIWNAQSADLEDEEKCDHKKPDPLLRSNLRVLNRIGAAQVHAEKKKGCNADKINCPTLVADGSIYREVIKDRISKEDAVSEQNPNTEVIFIRAYLIPLMILSQK</sequence>
<keyword evidence="7" id="KW-0407">Ion channel</keyword>
<organism evidence="10 11">
    <name type="scientific">Dibothriocephalus latus</name>
    <name type="common">Fish tapeworm</name>
    <name type="synonym">Diphyllobothrium latum</name>
    <dbReference type="NCBI Taxonomy" id="60516"/>
    <lineage>
        <taxon>Eukaryota</taxon>
        <taxon>Metazoa</taxon>
        <taxon>Spiralia</taxon>
        <taxon>Lophotrochozoa</taxon>
        <taxon>Platyhelminthes</taxon>
        <taxon>Cestoda</taxon>
        <taxon>Eucestoda</taxon>
        <taxon>Diphyllobothriidea</taxon>
        <taxon>Diphyllobothriidae</taxon>
        <taxon>Dibothriocephalus</taxon>
    </lineage>
</organism>
<keyword evidence="5" id="KW-0406">Ion transport</keyword>
<dbReference type="Proteomes" id="UP000281553">
    <property type="component" value="Unassembled WGS sequence"/>
</dbReference>
<evidence type="ECO:0000256" key="2">
    <source>
        <dbReference type="ARBA" id="ARBA00022448"/>
    </source>
</evidence>
<dbReference type="GO" id="GO:0030322">
    <property type="term" value="P:stabilization of membrane potential"/>
    <property type="evidence" value="ECO:0007669"/>
    <property type="project" value="TreeGrafter"/>
</dbReference>
<keyword evidence="11" id="KW-1185">Reference proteome</keyword>
<dbReference type="OrthoDB" id="297496at2759"/>
<feature type="transmembrane region" description="Helical" evidence="8">
    <location>
        <begin position="66"/>
        <end position="91"/>
    </location>
</feature>
<evidence type="ECO:0000256" key="1">
    <source>
        <dbReference type="ARBA" id="ARBA00004141"/>
    </source>
</evidence>
<feature type="transmembrane region" description="Helical" evidence="8">
    <location>
        <begin position="267"/>
        <end position="284"/>
    </location>
</feature>
<dbReference type="SUPFAM" id="SSF81324">
    <property type="entry name" value="Voltage-gated potassium channels"/>
    <property type="match status" value="1"/>
</dbReference>
<evidence type="ECO:0000259" key="9">
    <source>
        <dbReference type="Pfam" id="PF07885"/>
    </source>
</evidence>
<evidence type="ECO:0000313" key="11">
    <source>
        <dbReference type="Proteomes" id="UP000281553"/>
    </source>
</evidence>
<protein>
    <recommendedName>
        <fullName evidence="9">Potassium channel domain-containing protein</fullName>
    </recommendedName>
</protein>